<dbReference type="NCBIfam" id="TIGR01953">
    <property type="entry name" value="NusA"/>
    <property type="match status" value="1"/>
</dbReference>
<dbReference type="PANTHER" id="PTHR22648">
    <property type="entry name" value="TRANSCRIPTION TERMINATION FACTOR NUSA"/>
    <property type="match status" value="1"/>
</dbReference>
<dbReference type="STRING" id="28136.SAMN02745202_00064"/>
<evidence type="ECO:0000256" key="3">
    <source>
        <dbReference type="ARBA" id="ARBA00022814"/>
    </source>
</evidence>
<evidence type="ECO:0000256" key="5">
    <source>
        <dbReference type="ARBA" id="ARBA00023015"/>
    </source>
</evidence>
<dbReference type="FunFam" id="3.30.300.20:FF:000013">
    <property type="entry name" value="Transcription termination/antitermination protein NusA"/>
    <property type="match status" value="1"/>
</dbReference>
<reference evidence="9 10" key="1">
    <citation type="submission" date="2017-02" db="EMBL/GenBank/DDBJ databases">
        <authorList>
            <person name="Peterson S.W."/>
        </authorList>
    </citation>
    <scope>NUCLEOTIDE SEQUENCE [LARGE SCALE GENOMIC DNA]</scope>
    <source>
        <strain evidence="9 10">ATCC 43324</strain>
    </source>
</reference>
<keyword evidence="1 7" id="KW-0806">Transcription termination</keyword>
<dbReference type="EMBL" id="FUXK01000001">
    <property type="protein sequence ID" value="SJZ42108.1"/>
    <property type="molecule type" value="Genomic_DNA"/>
</dbReference>
<evidence type="ECO:0000256" key="7">
    <source>
        <dbReference type="HAMAP-Rule" id="MF_00945"/>
    </source>
</evidence>
<dbReference type="CDD" id="cd02134">
    <property type="entry name" value="KH-II_NusA_rpt1"/>
    <property type="match status" value="1"/>
</dbReference>
<gene>
    <name evidence="7" type="primary">nusA</name>
    <name evidence="9" type="ORF">SAMN02745202_00064</name>
</gene>
<dbReference type="InterPro" id="IPR013735">
    <property type="entry name" value="TF_NusA_N"/>
</dbReference>
<name>A0A1T4KI38_9BACT</name>
<dbReference type="Gene3D" id="3.30.1480.10">
    <property type="entry name" value="NusA, N-terminal domain"/>
    <property type="match status" value="1"/>
</dbReference>
<evidence type="ECO:0000256" key="2">
    <source>
        <dbReference type="ARBA" id="ARBA00022490"/>
    </source>
</evidence>
<dbReference type="InterPro" id="IPR030842">
    <property type="entry name" value="TF_NusA_bacterial"/>
</dbReference>
<dbReference type="GO" id="GO:0003700">
    <property type="term" value="F:DNA-binding transcription factor activity"/>
    <property type="evidence" value="ECO:0007669"/>
    <property type="project" value="InterPro"/>
</dbReference>
<comment type="function">
    <text evidence="7">Participates in both transcription termination and antitermination.</text>
</comment>
<dbReference type="GO" id="GO:0006353">
    <property type="term" value="P:DNA-templated transcription termination"/>
    <property type="evidence" value="ECO:0007669"/>
    <property type="project" value="UniProtKB-UniRule"/>
</dbReference>
<evidence type="ECO:0000256" key="1">
    <source>
        <dbReference type="ARBA" id="ARBA00022472"/>
    </source>
</evidence>
<evidence type="ECO:0000313" key="9">
    <source>
        <dbReference type="EMBL" id="SJZ42108.1"/>
    </source>
</evidence>
<dbReference type="SUPFAM" id="SSF50249">
    <property type="entry name" value="Nucleic acid-binding proteins"/>
    <property type="match status" value="1"/>
</dbReference>
<evidence type="ECO:0000313" key="10">
    <source>
        <dbReference type="Proteomes" id="UP000190065"/>
    </source>
</evidence>
<dbReference type="RefSeq" id="WP_004380652.1">
    <property type="nucleotide sequence ID" value="NZ_CAJPPD010000011.1"/>
</dbReference>
<dbReference type="InterPro" id="IPR015946">
    <property type="entry name" value="KH_dom-like_a/b"/>
</dbReference>
<keyword evidence="5 7" id="KW-0805">Transcription regulation</keyword>
<dbReference type="GO" id="GO:0031564">
    <property type="term" value="P:transcription antitermination"/>
    <property type="evidence" value="ECO:0007669"/>
    <property type="project" value="UniProtKB-UniRule"/>
</dbReference>
<dbReference type="Gene3D" id="3.30.300.20">
    <property type="match status" value="2"/>
</dbReference>
<comment type="subcellular location">
    <subcellularLocation>
        <location evidence="7">Cytoplasm</location>
    </subcellularLocation>
</comment>
<dbReference type="Proteomes" id="UP000190065">
    <property type="component" value="Unassembled WGS sequence"/>
</dbReference>
<dbReference type="InterPro" id="IPR036555">
    <property type="entry name" value="NusA_N_sf"/>
</dbReference>
<dbReference type="GeneID" id="95426206"/>
<organism evidence="9 10">
    <name type="scientific">Segatella oulorum</name>
    <dbReference type="NCBI Taxonomy" id="28136"/>
    <lineage>
        <taxon>Bacteria</taxon>
        <taxon>Pseudomonadati</taxon>
        <taxon>Bacteroidota</taxon>
        <taxon>Bacteroidia</taxon>
        <taxon>Bacteroidales</taxon>
        <taxon>Prevotellaceae</taxon>
        <taxon>Segatella</taxon>
    </lineage>
</organism>
<sequence length="421" mass="47846">MAARKSDSEQISLIDTFREFKDTKNIDRTTLVSVLEESFRNVLAKLFGSDENFDVIVNPDKGDFEIYRNRIVVADGEVADENKQIALKDALAIEPDYEVGEEVSEPVNFAKFGRRAILNLRQTLASKVLELEHDTLYNKYKDRVGQVVVAEVYQVWKREVLMIDDENNELILPKSEQIPADIYRKGETMRAVILRVDNENNNPKIILSRTSPMFLERLLEMEVPEIGDGLIAIRRIARLPGERAKIAVESFDDRIDPVGACVGVKGNRVHGIVHELCNENIDVVNYTTNVQLFIQRALSPARISSINVNEEEHKAEVYLHPEEVSLAIGRGGMNIKLASMLTEYTIDVFREVPEDQVDEDIYLDEFSDEIDQWVIDAIKSIGLDTAKAVLNAPREMLVEKADLEEETVDQVLNVLRAEFEQ</sequence>
<dbReference type="CDD" id="cd04455">
    <property type="entry name" value="S1_NusA"/>
    <property type="match status" value="1"/>
</dbReference>
<proteinExistence type="inferred from homology"/>
<dbReference type="InterPro" id="IPR009019">
    <property type="entry name" value="KH_sf_prok-type"/>
</dbReference>
<feature type="domain" description="S1 motif" evidence="8">
    <location>
        <begin position="145"/>
        <end position="210"/>
    </location>
</feature>
<comment type="subunit">
    <text evidence="7">Monomer. Binds directly to the core enzyme of the DNA-dependent RNA polymerase and to nascent RNA.</text>
</comment>
<dbReference type="InterPro" id="IPR003029">
    <property type="entry name" value="S1_domain"/>
</dbReference>
<comment type="similarity">
    <text evidence="7">Belongs to the NusA family.</text>
</comment>
<evidence type="ECO:0000256" key="4">
    <source>
        <dbReference type="ARBA" id="ARBA00022884"/>
    </source>
</evidence>
<dbReference type="CDD" id="cd22529">
    <property type="entry name" value="KH-II_NusA_rpt2"/>
    <property type="match status" value="1"/>
</dbReference>
<dbReference type="Pfam" id="PF13184">
    <property type="entry name" value="KH_NusA_1st"/>
    <property type="match status" value="1"/>
</dbReference>
<dbReference type="Pfam" id="PF08529">
    <property type="entry name" value="NusA_N"/>
    <property type="match status" value="1"/>
</dbReference>
<dbReference type="AlphaFoldDB" id="A0A1T4KI38"/>
<keyword evidence="4 7" id="KW-0694">RNA-binding</keyword>
<evidence type="ECO:0000259" key="8">
    <source>
        <dbReference type="PROSITE" id="PS50126"/>
    </source>
</evidence>
<accession>A0A1T4KI38</accession>
<dbReference type="InterPro" id="IPR010213">
    <property type="entry name" value="TF_NusA"/>
</dbReference>
<keyword evidence="3 7" id="KW-0889">Transcription antitermination</keyword>
<protein>
    <recommendedName>
        <fullName evidence="7">Transcription termination/antitermination protein NusA</fullName>
    </recommendedName>
</protein>
<keyword evidence="6 7" id="KW-0804">Transcription</keyword>
<evidence type="ECO:0000256" key="6">
    <source>
        <dbReference type="ARBA" id="ARBA00023163"/>
    </source>
</evidence>
<dbReference type="InterPro" id="IPR025249">
    <property type="entry name" value="TF_NusA_KH_1st"/>
</dbReference>
<dbReference type="Gene3D" id="2.40.50.140">
    <property type="entry name" value="Nucleic acid-binding proteins"/>
    <property type="match status" value="1"/>
</dbReference>
<dbReference type="InterPro" id="IPR058582">
    <property type="entry name" value="KH_NusA_2nd"/>
</dbReference>
<dbReference type="InterPro" id="IPR012340">
    <property type="entry name" value="NA-bd_OB-fold"/>
</dbReference>
<dbReference type="PANTHER" id="PTHR22648:SF0">
    <property type="entry name" value="TRANSCRIPTION TERMINATION_ANTITERMINATION PROTEIN NUSA"/>
    <property type="match status" value="1"/>
</dbReference>
<dbReference type="GO" id="GO:0003723">
    <property type="term" value="F:RNA binding"/>
    <property type="evidence" value="ECO:0007669"/>
    <property type="project" value="UniProtKB-UniRule"/>
</dbReference>
<dbReference type="eggNOG" id="COG0195">
    <property type="taxonomic scope" value="Bacteria"/>
</dbReference>
<dbReference type="GO" id="GO:0005829">
    <property type="term" value="C:cytosol"/>
    <property type="evidence" value="ECO:0007669"/>
    <property type="project" value="TreeGrafter"/>
</dbReference>
<dbReference type="HAMAP" id="MF_00945_B">
    <property type="entry name" value="NusA_B"/>
    <property type="match status" value="1"/>
</dbReference>
<dbReference type="SUPFAM" id="SSF69705">
    <property type="entry name" value="Transcription factor NusA, N-terminal domain"/>
    <property type="match status" value="1"/>
</dbReference>
<dbReference type="PROSITE" id="PS50126">
    <property type="entry name" value="S1"/>
    <property type="match status" value="1"/>
</dbReference>
<dbReference type="Pfam" id="PF26594">
    <property type="entry name" value="KH_NusA_2nd"/>
    <property type="match status" value="1"/>
</dbReference>
<dbReference type="SUPFAM" id="SSF54814">
    <property type="entry name" value="Prokaryotic type KH domain (KH-domain type II)"/>
    <property type="match status" value="2"/>
</dbReference>
<keyword evidence="2 7" id="KW-0963">Cytoplasm</keyword>
<dbReference type="FunFam" id="3.30.300.20:FF:000002">
    <property type="entry name" value="Transcription termination/antitermination protein NusA"/>
    <property type="match status" value="1"/>
</dbReference>